<evidence type="ECO:0000313" key="1">
    <source>
        <dbReference type="EMBL" id="JAD59434.1"/>
    </source>
</evidence>
<dbReference type="AlphaFoldDB" id="A0A0A9B600"/>
<sequence length="25" mass="2664">MSGWYSSRVSMVPGALTAGLLPKVR</sequence>
<reference evidence="1" key="1">
    <citation type="submission" date="2014-09" db="EMBL/GenBank/DDBJ databases">
        <authorList>
            <person name="Magalhaes I.L.F."/>
            <person name="Oliveira U."/>
            <person name="Santos F.R."/>
            <person name="Vidigal T.H.D.A."/>
            <person name="Brescovit A.D."/>
            <person name="Santos A.J."/>
        </authorList>
    </citation>
    <scope>NUCLEOTIDE SEQUENCE</scope>
    <source>
        <tissue evidence="1">Shoot tissue taken approximately 20 cm above the soil surface</tissue>
    </source>
</reference>
<protein>
    <submittedName>
        <fullName evidence="1">Uncharacterized protein</fullName>
    </submittedName>
</protein>
<dbReference type="EMBL" id="GBRH01238461">
    <property type="protein sequence ID" value="JAD59434.1"/>
    <property type="molecule type" value="Transcribed_RNA"/>
</dbReference>
<accession>A0A0A9B600</accession>
<reference evidence="1" key="2">
    <citation type="journal article" date="2015" name="Data Brief">
        <title>Shoot transcriptome of the giant reed, Arundo donax.</title>
        <authorList>
            <person name="Barrero R.A."/>
            <person name="Guerrero F.D."/>
            <person name="Moolhuijzen P."/>
            <person name="Goolsby J.A."/>
            <person name="Tidwell J."/>
            <person name="Bellgard S.E."/>
            <person name="Bellgard M.I."/>
        </authorList>
    </citation>
    <scope>NUCLEOTIDE SEQUENCE</scope>
    <source>
        <tissue evidence="1">Shoot tissue taken approximately 20 cm above the soil surface</tissue>
    </source>
</reference>
<name>A0A0A9B600_ARUDO</name>
<proteinExistence type="predicted"/>
<organism evidence="1">
    <name type="scientific">Arundo donax</name>
    <name type="common">Giant reed</name>
    <name type="synonym">Donax arundinaceus</name>
    <dbReference type="NCBI Taxonomy" id="35708"/>
    <lineage>
        <taxon>Eukaryota</taxon>
        <taxon>Viridiplantae</taxon>
        <taxon>Streptophyta</taxon>
        <taxon>Embryophyta</taxon>
        <taxon>Tracheophyta</taxon>
        <taxon>Spermatophyta</taxon>
        <taxon>Magnoliopsida</taxon>
        <taxon>Liliopsida</taxon>
        <taxon>Poales</taxon>
        <taxon>Poaceae</taxon>
        <taxon>PACMAD clade</taxon>
        <taxon>Arundinoideae</taxon>
        <taxon>Arundineae</taxon>
        <taxon>Arundo</taxon>
    </lineage>
</organism>